<dbReference type="AlphaFoldDB" id="A0A183ANC9"/>
<dbReference type="Proteomes" id="UP000272942">
    <property type="component" value="Unassembled WGS sequence"/>
</dbReference>
<dbReference type="OrthoDB" id="6264340at2759"/>
<organism evidence="3">
    <name type="scientific">Echinostoma caproni</name>
    <dbReference type="NCBI Taxonomy" id="27848"/>
    <lineage>
        <taxon>Eukaryota</taxon>
        <taxon>Metazoa</taxon>
        <taxon>Spiralia</taxon>
        <taxon>Lophotrochozoa</taxon>
        <taxon>Platyhelminthes</taxon>
        <taxon>Trematoda</taxon>
        <taxon>Digenea</taxon>
        <taxon>Plagiorchiida</taxon>
        <taxon>Echinostomata</taxon>
        <taxon>Echinostomatoidea</taxon>
        <taxon>Echinostomatidae</taxon>
        <taxon>Echinostoma</taxon>
    </lineage>
</organism>
<protein>
    <submittedName>
        <fullName evidence="3">Glyco_hydro_92N domain-containing protein</fullName>
    </submittedName>
</protein>
<accession>A0A183ANC9</accession>
<name>A0A183ANC9_9TREM</name>
<dbReference type="EMBL" id="UZAN01046010">
    <property type="protein sequence ID" value="VDP83586.1"/>
    <property type="molecule type" value="Genomic_DNA"/>
</dbReference>
<dbReference type="WBParaSite" id="ECPE_0000849001-mRNA-1">
    <property type="protein sequence ID" value="ECPE_0000849001-mRNA-1"/>
    <property type="gene ID" value="ECPE_0000849001"/>
</dbReference>
<gene>
    <name evidence="1" type="ORF">ECPE_LOCUS8464</name>
</gene>
<evidence type="ECO:0000313" key="2">
    <source>
        <dbReference type="Proteomes" id="UP000272942"/>
    </source>
</evidence>
<reference evidence="3" key="1">
    <citation type="submission" date="2016-06" db="UniProtKB">
        <authorList>
            <consortium name="WormBaseParasite"/>
        </authorList>
    </citation>
    <scope>IDENTIFICATION</scope>
</reference>
<reference evidence="1 2" key="2">
    <citation type="submission" date="2018-11" db="EMBL/GenBank/DDBJ databases">
        <authorList>
            <consortium name="Pathogen Informatics"/>
        </authorList>
    </citation>
    <scope>NUCLEOTIDE SEQUENCE [LARGE SCALE GENOMIC DNA]</scope>
    <source>
        <strain evidence="1 2">Egypt</strain>
    </source>
</reference>
<keyword evidence="2" id="KW-1185">Reference proteome</keyword>
<evidence type="ECO:0000313" key="1">
    <source>
        <dbReference type="EMBL" id="VDP83586.1"/>
    </source>
</evidence>
<sequence>MYAQDSPPTFGWNYLIRGGFHIQIDLALDRLDIKNQGNRVAPSIFIFSNQSMDDHDDFLVQDMKSTTPLGSLEASSSVVEPQVAQTKETLRYASPGPRTNITHKGPAKKYAHSLAYAFYGDRFNQEHTGRDTGHVGARKQLINVGSPGDGFYTSTNYIMW</sequence>
<evidence type="ECO:0000313" key="3">
    <source>
        <dbReference type="WBParaSite" id="ECPE_0000849001-mRNA-1"/>
    </source>
</evidence>
<proteinExistence type="predicted"/>